<accession>A0ABV5S790</accession>
<dbReference type="EMBL" id="JBHMBW010000035">
    <property type="protein sequence ID" value="MFB9627539.1"/>
    <property type="molecule type" value="Genomic_DNA"/>
</dbReference>
<dbReference type="Proteomes" id="UP001589532">
    <property type="component" value="Unassembled WGS sequence"/>
</dbReference>
<proteinExistence type="predicted"/>
<gene>
    <name evidence="1" type="ORF">ACFFSA_31040</name>
</gene>
<organism evidence="1 2">
    <name type="scientific">Nonomuraea helvata</name>
    <dbReference type="NCBI Taxonomy" id="37484"/>
    <lineage>
        <taxon>Bacteria</taxon>
        <taxon>Bacillati</taxon>
        <taxon>Actinomycetota</taxon>
        <taxon>Actinomycetes</taxon>
        <taxon>Streptosporangiales</taxon>
        <taxon>Streptosporangiaceae</taxon>
        <taxon>Nonomuraea</taxon>
    </lineage>
</organism>
<protein>
    <submittedName>
        <fullName evidence="1">Uncharacterized protein</fullName>
    </submittedName>
</protein>
<name>A0ABV5S790_9ACTN</name>
<comment type="caution">
    <text evidence="1">The sequence shown here is derived from an EMBL/GenBank/DDBJ whole genome shotgun (WGS) entry which is preliminary data.</text>
</comment>
<keyword evidence="2" id="KW-1185">Reference proteome</keyword>
<evidence type="ECO:0000313" key="2">
    <source>
        <dbReference type="Proteomes" id="UP001589532"/>
    </source>
</evidence>
<sequence>MGTWVYLRGWLEFHGQRPAAERIIGQGEAQGWAFPDGGWLDAACYARAVRAHEVGEVLDQVRRIAALPATDDDDDRVCGLFFAFHEVDGQSEWRVRDGEVVVNPAPTRYDYLWR</sequence>
<reference evidence="1 2" key="1">
    <citation type="submission" date="2024-09" db="EMBL/GenBank/DDBJ databases">
        <authorList>
            <person name="Sun Q."/>
            <person name="Mori K."/>
        </authorList>
    </citation>
    <scope>NUCLEOTIDE SEQUENCE [LARGE SCALE GENOMIC DNA]</scope>
    <source>
        <strain evidence="1 2">JCM 3143</strain>
    </source>
</reference>
<dbReference type="RefSeq" id="WP_344988387.1">
    <property type="nucleotide sequence ID" value="NZ_BAAAXV010000002.1"/>
</dbReference>
<evidence type="ECO:0000313" key="1">
    <source>
        <dbReference type="EMBL" id="MFB9627539.1"/>
    </source>
</evidence>